<reference evidence="1 2" key="2">
    <citation type="journal article" date="2017" name="Int. J. Syst. Evol. Microbiol.">
        <title>Gordonia phthalatica sp. nov., a di-n-butyl phthalate-degrading bacterium isolated from activated sludge.</title>
        <authorList>
            <person name="Jin D."/>
            <person name="Kong X."/>
            <person name="Jia M."/>
            <person name="Yu X."/>
            <person name="Wang X."/>
            <person name="Zhuang X."/>
            <person name="Deng Y."/>
            <person name="Bai Z."/>
        </authorList>
    </citation>
    <scope>NUCLEOTIDE SEQUENCE [LARGE SCALE GENOMIC DNA]</scope>
    <source>
        <strain evidence="1 2">QH-11</strain>
    </source>
</reference>
<keyword evidence="2" id="KW-1185">Reference proteome</keyword>
<reference evidence="2" key="1">
    <citation type="submission" date="2015-06" db="EMBL/GenBank/DDBJ databases">
        <title>Complete genome sequence and metabolic analysis of phthalate degradation pathway in Gordonia sp. QH-11.</title>
        <authorList>
            <person name="Jin D."/>
            <person name="Kong X."/>
            <person name="Bai Z."/>
        </authorList>
    </citation>
    <scope>NUCLEOTIDE SEQUENCE [LARGE SCALE GENOMIC DNA]</scope>
    <source>
        <strain evidence="2">QH-11</strain>
    </source>
</reference>
<dbReference type="EMBL" id="CP011853">
    <property type="protein sequence ID" value="ALG84899.1"/>
    <property type="molecule type" value="Genomic_DNA"/>
</dbReference>
<dbReference type="STRING" id="1136941.ACH46_10820"/>
<dbReference type="PATRIC" id="fig|1136941.3.peg.2202"/>
<evidence type="ECO:0000313" key="1">
    <source>
        <dbReference type="EMBL" id="ALG84899.1"/>
    </source>
</evidence>
<name>A0A0N9MR51_9ACTN</name>
<organism evidence="1 2">
    <name type="scientific">Gordonia phthalatica</name>
    <dbReference type="NCBI Taxonomy" id="1136941"/>
    <lineage>
        <taxon>Bacteria</taxon>
        <taxon>Bacillati</taxon>
        <taxon>Actinomycetota</taxon>
        <taxon>Actinomycetes</taxon>
        <taxon>Mycobacteriales</taxon>
        <taxon>Gordoniaceae</taxon>
        <taxon>Gordonia</taxon>
    </lineage>
</organism>
<accession>A0A0N9MR51</accession>
<evidence type="ECO:0000313" key="2">
    <source>
        <dbReference type="Proteomes" id="UP000063789"/>
    </source>
</evidence>
<proteinExistence type="predicted"/>
<protein>
    <submittedName>
        <fullName evidence="1">Uncharacterized protein</fullName>
    </submittedName>
</protein>
<dbReference type="Proteomes" id="UP000063789">
    <property type="component" value="Chromosome"/>
</dbReference>
<sequence>MISLTVLRMTFNAQQTQTWSAASMDRLRAELLRGYQRIEQTLAPDFDHGTLMTQTMLDGAQLAVEQAQPTWMSTSTVATVSAMLESPAQTDALIAGGRLGFLVFEEPITLTTLGEAEPDGVAPMDGLVWWAAEFDGHSFRQDSDEPNIVVVHGLSTRVSSEAPWGPSVWEDSELTDLGMFPLPLGMEMTPPTAKQDDLAPAIQLLFAYGQAIEAGRVLFADVDGGSPRRPTPREVAVVLTDEE</sequence>
<dbReference type="KEGG" id="goq:ACH46_10820"/>
<dbReference type="AlphaFoldDB" id="A0A0N9MR51"/>
<gene>
    <name evidence="1" type="ORF">ACH46_10820</name>
</gene>